<dbReference type="SUPFAM" id="SSF55166">
    <property type="entry name" value="Hedgehog/DD-peptidase"/>
    <property type="match status" value="1"/>
</dbReference>
<dbReference type="PIRSF" id="PIRSF026671">
    <property type="entry name" value="AA_dipeptidase"/>
    <property type="match status" value="1"/>
</dbReference>
<evidence type="ECO:0000256" key="8">
    <source>
        <dbReference type="ARBA" id="ARBA00023316"/>
    </source>
</evidence>
<dbReference type="CDD" id="cd14817">
    <property type="entry name" value="D-Ala-D-Ala_dipeptidase_VanX"/>
    <property type="match status" value="1"/>
</dbReference>
<accession>A0A2S9PRQ9</accession>
<keyword evidence="4" id="KW-0378">Hydrolase</keyword>
<keyword evidence="11" id="KW-1185">Reference proteome</keyword>
<keyword evidence="2" id="KW-0645">Protease</keyword>
<keyword evidence="6" id="KW-0224">Dipeptidase</keyword>
<reference evidence="10 11" key="1">
    <citation type="submission" date="2018-03" db="EMBL/GenBank/DDBJ databases">
        <title>Novel Streptomyces sp. from soil.</title>
        <authorList>
            <person name="Tan G.Y.A."/>
            <person name="Lee Z.Y."/>
        </authorList>
    </citation>
    <scope>NUCLEOTIDE SEQUENCE [LARGE SCALE GENOMIC DNA]</scope>
    <source>
        <strain evidence="10 11">ST5x</strain>
    </source>
</reference>
<dbReference type="RefSeq" id="WP_105870668.1">
    <property type="nucleotide sequence ID" value="NZ_PVLV01000381.1"/>
</dbReference>
<comment type="catalytic activity">
    <reaction evidence="1">
        <text>D-alanyl-D-alanine + H2O = 2 D-alanine</text>
        <dbReference type="Rhea" id="RHEA:20661"/>
        <dbReference type="ChEBI" id="CHEBI:15377"/>
        <dbReference type="ChEBI" id="CHEBI:57416"/>
        <dbReference type="ChEBI" id="CHEBI:57822"/>
        <dbReference type="EC" id="3.4.13.22"/>
    </reaction>
</comment>
<evidence type="ECO:0000256" key="1">
    <source>
        <dbReference type="ARBA" id="ARBA00001362"/>
    </source>
</evidence>
<proteinExistence type="inferred from homology"/>
<evidence type="ECO:0000256" key="2">
    <source>
        <dbReference type="ARBA" id="ARBA00022670"/>
    </source>
</evidence>
<dbReference type="GO" id="GO:0046872">
    <property type="term" value="F:metal ion binding"/>
    <property type="evidence" value="ECO:0007669"/>
    <property type="project" value="UniProtKB-KW"/>
</dbReference>
<dbReference type="InterPro" id="IPR000755">
    <property type="entry name" value="A_A_dipeptidase"/>
</dbReference>
<keyword evidence="7" id="KW-0482">Metalloprotease</keyword>
<keyword evidence="3" id="KW-0479">Metal-binding</keyword>
<name>A0A2S9PRQ9_9ACTN</name>
<evidence type="ECO:0000313" key="11">
    <source>
        <dbReference type="Proteomes" id="UP000239322"/>
    </source>
</evidence>
<dbReference type="Gene3D" id="3.30.1380.10">
    <property type="match status" value="1"/>
</dbReference>
<evidence type="ECO:0000256" key="3">
    <source>
        <dbReference type="ARBA" id="ARBA00022723"/>
    </source>
</evidence>
<feature type="region of interest" description="Disordered" evidence="9">
    <location>
        <begin position="142"/>
        <end position="162"/>
    </location>
</feature>
<dbReference type="PANTHER" id="PTHR43126:SF1">
    <property type="entry name" value="D-ALANYL-D-ALANINE DIPEPTIDASE"/>
    <property type="match status" value="1"/>
</dbReference>
<dbReference type="GO" id="GO:0160237">
    <property type="term" value="F:D-Ala-D-Ala dipeptidase activity"/>
    <property type="evidence" value="ECO:0007669"/>
    <property type="project" value="UniProtKB-EC"/>
</dbReference>
<sequence>AGPGAPEGFAALASVDPTIRQDIRYATGRSFVGVPVDGYAEPVCLLTRAAARALRGAQRGLLRTGLSLKVYDCYRPQRAVDHFVRWAGDPLDQRTKGEFYPRVAKSRLFAEGWIAERSGHSRGSTVDVSLVELPAGAGRARSARPGAPCFAPRSERSPDDSVDMGTGFDCFDPLARTADPRVGPGQRENRRKLVAAMEAAGFVNLPQEWWHFTYAAEPNPGTFFDFPVSGGSLRRR</sequence>
<evidence type="ECO:0000256" key="4">
    <source>
        <dbReference type="ARBA" id="ARBA00022801"/>
    </source>
</evidence>
<keyword evidence="5" id="KW-0862">Zinc</keyword>
<comment type="caution">
    <text evidence="10">The sequence shown here is derived from an EMBL/GenBank/DDBJ whole genome shotgun (WGS) entry which is preliminary data.</text>
</comment>
<dbReference type="GO" id="GO:0071555">
    <property type="term" value="P:cell wall organization"/>
    <property type="evidence" value="ECO:0007669"/>
    <property type="project" value="UniProtKB-KW"/>
</dbReference>
<dbReference type="GO" id="GO:0006508">
    <property type="term" value="P:proteolysis"/>
    <property type="evidence" value="ECO:0007669"/>
    <property type="project" value="UniProtKB-KW"/>
</dbReference>
<evidence type="ECO:0000256" key="9">
    <source>
        <dbReference type="SAM" id="MobiDB-lite"/>
    </source>
</evidence>
<dbReference type="EMBL" id="PVLV01000381">
    <property type="protein sequence ID" value="PRH77081.1"/>
    <property type="molecule type" value="Genomic_DNA"/>
</dbReference>
<dbReference type="Pfam" id="PF01427">
    <property type="entry name" value="Peptidase_M15"/>
    <property type="match status" value="2"/>
</dbReference>
<evidence type="ECO:0000256" key="6">
    <source>
        <dbReference type="ARBA" id="ARBA00022997"/>
    </source>
</evidence>
<dbReference type="GO" id="GO:0008237">
    <property type="term" value="F:metallopeptidase activity"/>
    <property type="evidence" value="ECO:0007669"/>
    <property type="project" value="UniProtKB-KW"/>
</dbReference>
<evidence type="ECO:0000313" key="10">
    <source>
        <dbReference type="EMBL" id="PRH77081.1"/>
    </source>
</evidence>
<organism evidence="10 11">
    <name type="scientific">Streptomyces solincola</name>
    <dbReference type="NCBI Taxonomy" id="2100817"/>
    <lineage>
        <taxon>Bacteria</taxon>
        <taxon>Bacillati</taxon>
        <taxon>Actinomycetota</taxon>
        <taxon>Actinomycetes</taxon>
        <taxon>Kitasatosporales</taxon>
        <taxon>Streptomycetaceae</taxon>
        <taxon>Streptomyces</taxon>
    </lineage>
</organism>
<dbReference type="HAMAP" id="MF_01924">
    <property type="entry name" value="A_A_dipeptidase"/>
    <property type="match status" value="1"/>
</dbReference>
<feature type="non-terminal residue" evidence="10">
    <location>
        <position position="1"/>
    </location>
</feature>
<dbReference type="PANTHER" id="PTHR43126">
    <property type="entry name" value="D-ALANYL-D-ALANINE DIPEPTIDASE"/>
    <property type="match status" value="1"/>
</dbReference>
<dbReference type="OrthoDB" id="9801430at2"/>
<evidence type="ECO:0000256" key="7">
    <source>
        <dbReference type="ARBA" id="ARBA00023049"/>
    </source>
</evidence>
<dbReference type="AlphaFoldDB" id="A0A2S9PRQ9"/>
<dbReference type="Proteomes" id="UP000239322">
    <property type="component" value="Unassembled WGS sequence"/>
</dbReference>
<protein>
    <submittedName>
        <fullName evidence="10">D-alanyl-D-alanine dipeptidase</fullName>
    </submittedName>
</protein>
<gene>
    <name evidence="10" type="ORF">C6N75_22195</name>
</gene>
<keyword evidence="8" id="KW-0961">Cell wall biogenesis/degradation</keyword>
<dbReference type="InterPro" id="IPR009045">
    <property type="entry name" value="Zn_M74/Hedgehog-like"/>
</dbReference>
<evidence type="ECO:0000256" key="5">
    <source>
        <dbReference type="ARBA" id="ARBA00022833"/>
    </source>
</evidence>